<organism evidence="2 3">
    <name type="scientific">Nocardia aurantiaca</name>
    <dbReference type="NCBI Taxonomy" id="2675850"/>
    <lineage>
        <taxon>Bacteria</taxon>
        <taxon>Bacillati</taxon>
        <taxon>Actinomycetota</taxon>
        <taxon>Actinomycetes</taxon>
        <taxon>Mycobacteriales</taxon>
        <taxon>Nocardiaceae</taxon>
        <taxon>Nocardia</taxon>
    </lineage>
</organism>
<dbReference type="InterPro" id="IPR029068">
    <property type="entry name" value="Glyas_Bleomycin-R_OHBP_Dase"/>
</dbReference>
<protein>
    <submittedName>
        <fullName evidence="2">VOC family protein</fullName>
    </submittedName>
</protein>
<dbReference type="AlphaFoldDB" id="A0A6I3L438"/>
<dbReference type="EMBL" id="WMBB01000012">
    <property type="protein sequence ID" value="MTE16068.1"/>
    <property type="molecule type" value="Genomic_DNA"/>
</dbReference>
<comment type="caution">
    <text evidence="2">The sequence shown here is derived from an EMBL/GenBank/DDBJ whole genome shotgun (WGS) entry which is preliminary data.</text>
</comment>
<feature type="domain" description="VOC" evidence="1">
    <location>
        <begin position="34"/>
        <end position="156"/>
    </location>
</feature>
<reference evidence="2 3" key="1">
    <citation type="submission" date="2019-11" db="EMBL/GenBank/DDBJ databases">
        <title>Nocardia sp. nov. CT2-14 isolated from soil.</title>
        <authorList>
            <person name="Kanchanasin P."/>
            <person name="Tanasupawat S."/>
            <person name="Yuki M."/>
            <person name="Kudo T."/>
        </authorList>
    </citation>
    <scope>NUCLEOTIDE SEQUENCE [LARGE SCALE GENOMIC DNA]</scope>
    <source>
        <strain evidence="2 3">CT2-14</strain>
    </source>
</reference>
<dbReference type="SUPFAM" id="SSF54593">
    <property type="entry name" value="Glyoxalase/Bleomycin resistance protein/Dihydroxybiphenyl dioxygenase"/>
    <property type="match status" value="1"/>
</dbReference>
<evidence type="ECO:0000313" key="2">
    <source>
        <dbReference type="EMBL" id="MTE16068.1"/>
    </source>
</evidence>
<dbReference type="Gene3D" id="3.10.180.10">
    <property type="entry name" value="2,3-Dihydroxybiphenyl 1,2-Dioxygenase, domain 1"/>
    <property type="match status" value="1"/>
</dbReference>
<evidence type="ECO:0000259" key="1">
    <source>
        <dbReference type="PROSITE" id="PS51819"/>
    </source>
</evidence>
<dbReference type="InterPro" id="IPR004360">
    <property type="entry name" value="Glyas_Fos-R_dOase_dom"/>
</dbReference>
<dbReference type="PROSITE" id="PS51819">
    <property type="entry name" value="VOC"/>
    <property type="match status" value="1"/>
</dbReference>
<keyword evidence="3" id="KW-1185">Reference proteome</keyword>
<gene>
    <name evidence="2" type="ORF">GLP40_25255</name>
</gene>
<dbReference type="Proteomes" id="UP000432464">
    <property type="component" value="Unassembled WGS sequence"/>
</dbReference>
<name>A0A6I3L438_9NOCA</name>
<dbReference type="Pfam" id="PF00903">
    <property type="entry name" value="Glyoxalase"/>
    <property type="match status" value="1"/>
</dbReference>
<dbReference type="InterPro" id="IPR037523">
    <property type="entry name" value="VOC_core"/>
</dbReference>
<evidence type="ECO:0000313" key="3">
    <source>
        <dbReference type="Proteomes" id="UP000432464"/>
    </source>
</evidence>
<proteinExistence type="predicted"/>
<sequence length="184" mass="19980">MAPNYFVVKVAPITSHQLPSGPPGRFDHHVCLTGVHHLKFPVSDLPASIAWFEAALAATRVEKYDHRHPDGTLFGVILMLPGVPIPVELRRAPAAATANAGFDPVTFGVDGLDGLQRWVDHLDSVGIEHSSIITGFIGHLVEFRTPDGLCIRIYTDPPNGFADVEMRPDQVEFEHPRLGPAGPS</sequence>
<accession>A0A6I3L438</accession>